<dbReference type="SUPFAM" id="SSF49493">
    <property type="entry name" value="HSP40/DnaJ peptide-binding domain"/>
    <property type="match status" value="2"/>
</dbReference>
<evidence type="ECO:0000256" key="14">
    <source>
        <dbReference type="PROSITE-ProRule" id="PRU00546"/>
    </source>
</evidence>
<dbReference type="Proteomes" id="UP000294813">
    <property type="component" value="Unassembled WGS sequence"/>
</dbReference>
<dbReference type="NCBIfam" id="TIGR02349">
    <property type="entry name" value="DnaJ_bact"/>
    <property type="match status" value="1"/>
</dbReference>
<dbReference type="PANTHER" id="PTHR43096:SF48">
    <property type="entry name" value="CHAPERONE PROTEIN DNAJ"/>
    <property type="match status" value="1"/>
</dbReference>
<evidence type="ECO:0000256" key="12">
    <source>
        <dbReference type="ARBA" id="ARBA00067609"/>
    </source>
</evidence>
<feature type="binding site" evidence="13">
    <location>
        <position position="188"/>
    </location>
    <ligand>
        <name>Zn(2+)</name>
        <dbReference type="ChEBI" id="CHEBI:29105"/>
        <label>2</label>
    </ligand>
</feature>
<keyword evidence="5 13" id="KW-0479">Metal-binding</keyword>
<dbReference type="InterPro" id="IPR012724">
    <property type="entry name" value="DnaJ"/>
</dbReference>
<evidence type="ECO:0000256" key="3">
    <source>
        <dbReference type="ARBA" id="ARBA00022490"/>
    </source>
</evidence>
<dbReference type="PROSITE" id="PS50076">
    <property type="entry name" value="DNAJ_2"/>
    <property type="match status" value="1"/>
</dbReference>
<reference evidence="17 18" key="1">
    <citation type="submission" date="2019-03" db="EMBL/GenBank/DDBJ databases">
        <title>Genomic Encyclopedia of Type Strains, Phase IV (KMG-IV): sequencing the most valuable type-strain genomes for metagenomic binning, comparative biology and taxonomic classification.</title>
        <authorList>
            <person name="Goeker M."/>
        </authorList>
    </citation>
    <scope>NUCLEOTIDE SEQUENCE [LARGE SCALE GENOMIC DNA]</scope>
    <source>
        <strain evidence="17 18">DSM 11170</strain>
    </source>
</reference>
<accession>A0A4R2RW67</accession>
<keyword evidence="6 13" id="KW-0677">Repeat</keyword>
<dbReference type="FunFam" id="1.10.287.110:FF:000031">
    <property type="entry name" value="Molecular chaperone DnaJ"/>
    <property type="match status" value="1"/>
</dbReference>
<organism evidence="17 18">
    <name type="scientific">Heliophilum fasciatum</name>
    <dbReference type="NCBI Taxonomy" id="35700"/>
    <lineage>
        <taxon>Bacteria</taxon>
        <taxon>Bacillati</taxon>
        <taxon>Bacillota</taxon>
        <taxon>Clostridia</taxon>
        <taxon>Eubacteriales</taxon>
        <taxon>Heliobacteriaceae</taxon>
        <taxon>Heliophilum</taxon>
    </lineage>
</organism>
<dbReference type="SUPFAM" id="SSF57938">
    <property type="entry name" value="DnaJ/Hsp40 cysteine-rich domain"/>
    <property type="match status" value="1"/>
</dbReference>
<dbReference type="Gene3D" id="2.60.260.20">
    <property type="entry name" value="Urease metallochaperone UreE, N-terminal domain"/>
    <property type="match status" value="2"/>
</dbReference>
<dbReference type="GO" id="GO:0005524">
    <property type="term" value="F:ATP binding"/>
    <property type="evidence" value="ECO:0007669"/>
    <property type="project" value="InterPro"/>
</dbReference>
<dbReference type="InterPro" id="IPR001305">
    <property type="entry name" value="HSP_DnaJ_Cys-rich_dom"/>
</dbReference>
<evidence type="ECO:0000256" key="10">
    <source>
        <dbReference type="ARBA" id="ARBA00023186"/>
    </source>
</evidence>
<dbReference type="PANTHER" id="PTHR43096">
    <property type="entry name" value="DNAJ HOMOLOG 1, MITOCHONDRIAL-RELATED"/>
    <property type="match status" value="1"/>
</dbReference>
<sequence>MSKRDYYEVMGISKNADDNEIKKAYRQLVKKYHPDIHPDKEQAETMLKEINEAYEVLSDPQKRAQYDQFGHVGPGGGFGAGGQDMGGFGDIFDMFFGGGFGGGSSPTGPQRGNDLRFNMEIAFEEAAFGVEKEVELPRMEACDVCGGNGSEPGTKPNVCNTCKGSGQVRTVAKTMLGNIQTMRTCPDCHGEGQIITKPCKHCKGKGRVRKSRRIRVNIPGGVDSGMRIRVPGEGEGGQRGGPAGDLYVFVEVRPHALFEREGEDVLCHVPINIVQATLGGEIEIPTLDGKVNVKIPEGTQNGTVQRIRGKGIKRLRGTGRGDQRIYFHVTTPTKLTDKQKELLEEFGRTLSDDNANTEKEKSFFRKVRDLFV</sequence>
<evidence type="ECO:0000256" key="4">
    <source>
        <dbReference type="ARBA" id="ARBA00022705"/>
    </source>
</evidence>
<evidence type="ECO:0000256" key="6">
    <source>
        <dbReference type="ARBA" id="ARBA00022737"/>
    </source>
</evidence>
<dbReference type="HAMAP" id="MF_01152">
    <property type="entry name" value="DnaJ"/>
    <property type="match status" value="1"/>
</dbReference>
<dbReference type="Gene3D" id="2.10.230.10">
    <property type="entry name" value="Heat shock protein DnaJ, cysteine-rich domain"/>
    <property type="match status" value="1"/>
</dbReference>
<dbReference type="InterPro" id="IPR008971">
    <property type="entry name" value="HSP40/DnaJ_pept-bd"/>
</dbReference>
<gene>
    <name evidence="13" type="primary">dnaJ</name>
    <name evidence="17" type="ORF">EDD73_11153</name>
</gene>
<feature type="binding site" evidence="13">
    <location>
        <position position="185"/>
    </location>
    <ligand>
        <name>Zn(2+)</name>
        <dbReference type="ChEBI" id="CHEBI:29105"/>
        <label>2</label>
    </ligand>
</feature>
<keyword evidence="8 13" id="KW-0862">Zinc</keyword>
<dbReference type="PRINTS" id="PR00625">
    <property type="entry name" value="JDOMAIN"/>
</dbReference>
<feature type="binding site" evidence="13">
    <location>
        <position position="162"/>
    </location>
    <ligand>
        <name>Zn(2+)</name>
        <dbReference type="ChEBI" id="CHEBI:29105"/>
        <label>2</label>
    </ligand>
</feature>
<dbReference type="CDD" id="cd10747">
    <property type="entry name" value="DnaJ_C"/>
    <property type="match status" value="1"/>
</dbReference>
<evidence type="ECO:0000259" key="15">
    <source>
        <dbReference type="PROSITE" id="PS50076"/>
    </source>
</evidence>
<protein>
    <recommendedName>
        <fullName evidence="12 13">Chaperone protein DnaJ</fullName>
    </recommendedName>
</protein>
<dbReference type="Pfam" id="PF01556">
    <property type="entry name" value="DnaJ_C"/>
    <property type="match status" value="1"/>
</dbReference>
<feature type="zinc finger region" description="CR-type" evidence="14">
    <location>
        <begin position="129"/>
        <end position="211"/>
    </location>
</feature>
<evidence type="ECO:0000256" key="5">
    <source>
        <dbReference type="ARBA" id="ARBA00022723"/>
    </source>
</evidence>
<feature type="repeat" description="CXXCXGXG motif" evidence="13">
    <location>
        <begin position="185"/>
        <end position="192"/>
    </location>
</feature>
<dbReference type="Gene3D" id="1.10.287.110">
    <property type="entry name" value="DnaJ domain"/>
    <property type="match status" value="1"/>
</dbReference>
<keyword evidence="18" id="KW-1185">Reference proteome</keyword>
<keyword evidence="3 13" id="KW-0963">Cytoplasm</keyword>
<dbReference type="CDD" id="cd06257">
    <property type="entry name" value="DnaJ"/>
    <property type="match status" value="1"/>
</dbReference>
<dbReference type="RefSeq" id="WP_131919193.1">
    <property type="nucleotide sequence ID" value="NZ_JAOQNU010000011.1"/>
</dbReference>
<comment type="cofactor">
    <cofactor evidence="13">
        <name>Zn(2+)</name>
        <dbReference type="ChEBI" id="CHEBI:29105"/>
    </cofactor>
    <text evidence="13">Binds 2 Zn(2+) ions per monomer.</text>
</comment>
<dbReference type="GO" id="GO:0051082">
    <property type="term" value="F:unfolded protein binding"/>
    <property type="evidence" value="ECO:0007669"/>
    <property type="project" value="UniProtKB-UniRule"/>
</dbReference>
<evidence type="ECO:0000259" key="16">
    <source>
        <dbReference type="PROSITE" id="PS51188"/>
    </source>
</evidence>
<feature type="domain" description="CR-type" evidence="16">
    <location>
        <begin position="129"/>
        <end position="211"/>
    </location>
</feature>
<keyword evidence="9 13" id="KW-0346">Stress response</keyword>
<evidence type="ECO:0000256" key="7">
    <source>
        <dbReference type="ARBA" id="ARBA00022771"/>
    </source>
</evidence>
<feature type="binding site" evidence="13">
    <location>
        <position position="202"/>
    </location>
    <ligand>
        <name>Zn(2+)</name>
        <dbReference type="ChEBI" id="CHEBI:29105"/>
        <label>1</label>
    </ligand>
</feature>
<feature type="domain" description="J" evidence="15">
    <location>
        <begin position="5"/>
        <end position="70"/>
    </location>
</feature>
<evidence type="ECO:0000256" key="13">
    <source>
        <dbReference type="HAMAP-Rule" id="MF_01152"/>
    </source>
</evidence>
<feature type="repeat" description="CXXCXGXG motif" evidence="13">
    <location>
        <begin position="159"/>
        <end position="166"/>
    </location>
</feature>
<comment type="similarity">
    <text evidence="11 13">Belongs to the DnaJ family.</text>
</comment>
<name>A0A4R2RW67_9FIRM</name>
<dbReference type="Pfam" id="PF00226">
    <property type="entry name" value="DnaJ"/>
    <property type="match status" value="1"/>
</dbReference>
<evidence type="ECO:0000313" key="18">
    <source>
        <dbReference type="Proteomes" id="UP000294813"/>
    </source>
</evidence>
<dbReference type="FunFam" id="2.60.260.20:FF:000004">
    <property type="entry name" value="Molecular chaperone DnaJ"/>
    <property type="match status" value="1"/>
</dbReference>
<dbReference type="SMART" id="SM00271">
    <property type="entry name" value="DnaJ"/>
    <property type="match status" value="1"/>
</dbReference>
<evidence type="ECO:0000256" key="2">
    <source>
        <dbReference type="ARBA" id="ARBA00011738"/>
    </source>
</evidence>
<proteinExistence type="inferred from homology"/>
<evidence type="ECO:0000256" key="1">
    <source>
        <dbReference type="ARBA" id="ARBA00004496"/>
    </source>
</evidence>
<feature type="repeat" description="CXXCXGXG motif" evidence="13">
    <location>
        <begin position="142"/>
        <end position="149"/>
    </location>
</feature>
<evidence type="ECO:0000313" key="17">
    <source>
        <dbReference type="EMBL" id="TCP64201.1"/>
    </source>
</evidence>
<dbReference type="FunFam" id="2.10.230.10:FF:000002">
    <property type="entry name" value="Molecular chaperone DnaJ"/>
    <property type="match status" value="1"/>
</dbReference>
<dbReference type="InterPro" id="IPR036410">
    <property type="entry name" value="HSP_DnaJ_Cys-rich_dom_sf"/>
</dbReference>
<feature type="binding site" evidence="13">
    <location>
        <position position="199"/>
    </location>
    <ligand>
        <name>Zn(2+)</name>
        <dbReference type="ChEBI" id="CHEBI:29105"/>
        <label>1</label>
    </ligand>
</feature>
<dbReference type="GO" id="GO:0042026">
    <property type="term" value="P:protein refolding"/>
    <property type="evidence" value="ECO:0007669"/>
    <property type="project" value="TreeGrafter"/>
</dbReference>
<dbReference type="InterPro" id="IPR002939">
    <property type="entry name" value="DnaJ_C"/>
</dbReference>
<dbReference type="EMBL" id="SLXT01000011">
    <property type="protein sequence ID" value="TCP64201.1"/>
    <property type="molecule type" value="Genomic_DNA"/>
</dbReference>
<feature type="binding site" evidence="13">
    <location>
        <position position="145"/>
    </location>
    <ligand>
        <name>Zn(2+)</name>
        <dbReference type="ChEBI" id="CHEBI:29105"/>
        <label>1</label>
    </ligand>
</feature>
<dbReference type="PROSITE" id="PS51188">
    <property type="entry name" value="ZF_CR"/>
    <property type="match status" value="1"/>
</dbReference>
<keyword evidence="7 13" id="KW-0863">Zinc-finger</keyword>
<comment type="function">
    <text evidence="13">Participates actively in the response to hyperosmotic and heat shock by preventing the aggregation of stress-denatured proteins and by disaggregating proteins, also in an autonomous, DnaK-independent fashion. Unfolded proteins bind initially to DnaJ; upon interaction with the DnaJ-bound protein, DnaK hydrolyzes its bound ATP, resulting in the formation of a stable complex. GrpE releases ADP from DnaK; ATP binding to DnaK triggers the release of the substrate protein, thus completing the reaction cycle. Several rounds of ATP-dependent interactions between DnaJ, DnaK and GrpE are required for fully efficient folding. Also involved, together with DnaK and GrpE, in the DNA replication of plasmids through activation of initiation proteins.</text>
</comment>
<dbReference type="Pfam" id="PF00684">
    <property type="entry name" value="DnaJ_CXXCXGXG"/>
    <property type="match status" value="1"/>
</dbReference>
<dbReference type="AlphaFoldDB" id="A0A4R2RW67"/>
<dbReference type="InterPro" id="IPR001623">
    <property type="entry name" value="DnaJ_domain"/>
</dbReference>
<dbReference type="InterPro" id="IPR036869">
    <property type="entry name" value="J_dom_sf"/>
</dbReference>
<dbReference type="GO" id="GO:0009408">
    <property type="term" value="P:response to heat"/>
    <property type="evidence" value="ECO:0007669"/>
    <property type="project" value="InterPro"/>
</dbReference>
<comment type="subcellular location">
    <subcellularLocation>
        <location evidence="1 13">Cytoplasm</location>
    </subcellularLocation>
</comment>
<evidence type="ECO:0000256" key="9">
    <source>
        <dbReference type="ARBA" id="ARBA00023016"/>
    </source>
</evidence>
<dbReference type="OrthoDB" id="9779889at2"/>
<comment type="subunit">
    <text evidence="2 13">Homodimer.</text>
</comment>
<comment type="caution">
    <text evidence="17">The sequence shown here is derived from an EMBL/GenBank/DDBJ whole genome shotgun (WGS) entry which is preliminary data.</text>
</comment>
<dbReference type="GO" id="GO:0005737">
    <property type="term" value="C:cytoplasm"/>
    <property type="evidence" value="ECO:0007669"/>
    <property type="project" value="UniProtKB-SubCell"/>
</dbReference>
<comment type="domain">
    <text evidence="13">The J domain is necessary and sufficient to stimulate DnaK ATPase activity. Zinc center 1 plays an important role in the autonomous, DnaK-independent chaperone activity of DnaJ. Zinc center 2 is essential for interaction with DnaK and for DnaJ activity.</text>
</comment>
<keyword evidence="4 13" id="KW-0235">DNA replication</keyword>
<dbReference type="CDD" id="cd10719">
    <property type="entry name" value="DnaJ_zf"/>
    <property type="match status" value="1"/>
</dbReference>
<feature type="binding site" evidence="13">
    <location>
        <position position="159"/>
    </location>
    <ligand>
        <name>Zn(2+)</name>
        <dbReference type="ChEBI" id="CHEBI:29105"/>
        <label>2</label>
    </ligand>
</feature>
<dbReference type="NCBIfam" id="NF008035">
    <property type="entry name" value="PRK10767.1"/>
    <property type="match status" value="1"/>
</dbReference>
<dbReference type="GO" id="GO:0008270">
    <property type="term" value="F:zinc ion binding"/>
    <property type="evidence" value="ECO:0007669"/>
    <property type="project" value="UniProtKB-UniRule"/>
</dbReference>
<dbReference type="GO" id="GO:0006260">
    <property type="term" value="P:DNA replication"/>
    <property type="evidence" value="ECO:0007669"/>
    <property type="project" value="UniProtKB-KW"/>
</dbReference>
<evidence type="ECO:0000256" key="11">
    <source>
        <dbReference type="ARBA" id="ARBA00061004"/>
    </source>
</evidence>
<keyword evidence="10 13" id="KW-0143">Chaperone</keyword>
<feature type="repeat" description="CXXCXGXG motif" evidence="13">
    <location>
        <begin position="199"/>
        <end position="206"/>
    </location>
</feature>
<feature type="binding site" evidence="13">
    <location>
        <position position="142"/>
    </location>
    <ligand>
        <name>Zn(2+)</name>
        <dbReference type="ChEBI" id="CHEBI:29105"/>
        <label>1</label>
    </ligand>
</feature>
<dbReference type="SUPFAM" id="SSF46565">
    <property type="entry name" value="Chaperone J-domain"/>
    <property type="match status" value="1"/>
</dbReference>
<evidence type="ECO:0000256" key="8">
    <source>
        <dbReference type="ARBA" id="ARBA00022833"/>
    </source>
</evidence>
<dbReference type="GO" id="GO:0031072">
    <property type="term" value="F:heat shock protein binding"/>
    <property type="evidence" value="ECO:0007669"/>
    <property type="project" value="InterPro"/>
</dbReference>